<feature type="non-terminal residue" evidence="3">
    <location>
        <position position="1"/>
    </location>
</feature>
<gene>
    <name evidence="3" type="primary">SKI</name>
</gene>
<dbReference type="GO" id="GO:0000122">
    <property type="term" value="P:negative regulation of transcription by RNA polymerase II"/>
    <property type="evidence" value="ECO:0007669"/>
    <property type="project" value="TreeGrafter"/>
</dbReference>
<dbReference type="GO" id="GO:0005737">
    <property type="term" value="C:cytoplasm"/>
    <property type="evidence" value="ECO:0007669"/>
    <property type="project" value="TreeGrafter"/>
</dbReference>
<dbReference type="RefSeq" id="XP_021564938.1">
    <property type="nucleotide sequence ID" value="XM_021709263.1"/>
</dbReference>
<feature type="compositionally biased region" description="Low complexity" evidence="1">
    <location>
        <begin position="197"/>
        <end position="212"/>
    </location>
</feature>
<protein>
    <submittedName>
        <fullName evidence="3">Ski oncogene</fullName>
    </submittedName>
</protein>
<feature type="region of interest" description="Disordered" evidence="1">
    <location>
        <begin position="127"/>
        <end position="234"/>
    </location>
</feature>
<reference evidence="3" key="1">
    <citation type="submission" date="2025-08" db="UniProtKB">
        <authorList>
            <consortium name="RefSeq"/>
        </authorList>
    </citation>
    <scope>IDENTIFICATION</scope>
</reference>
<dbReference type="GO" id="GO:0030514">
    <property type="term" value="P:negative regulation of BMP signaling pathway"/>
    <property type="evidence" value="ECO:0007669"/>
    <property type="project" value="TreeGrafter"/>
</dbReference>
<evidence type="ECO:0000313" key="2">
    <source>
        <dbReference type="Proteomes" id="UP000189704"/>
    </source>
</evidence>
<dbReference type="KEGG" id="csyr:103252750"/>
<dbReference type="Proteomes" id="UP000189704">
    <property type="component" value="Unplaced"/>
</dbReference>
<proteinExistence type="predicted"/>
<evidence type="ECO:0000256" key="1">
    <source>
        <dbReference type="SAM" id="MobiDB-lite"/>
    </source>
</evidence>
<dbReference type="OrthoDB" id="3938623at2759"/>
<dbReference type="PANTHER" id="PTHR10005:SF15">
    <property type="entry name" value="SKI ONCOGENE"/>
    <property type="match status" value="1"/>
</dbReference>
<keyword evidence="2" id="KW-1185">Reference proteome</keyword>
<dbReference type="PANTHER" id="PTHR10005">
    <property type="entry name" value="SKI ONCOGENE-RELATED"/>
    <property type="match status" value="1"/>
</dbReference>
<dbReference type="GO" id="GO:0005634">
    <property type="term" value="C:nucleus"/>
    <property type="evidence" value="ECO:0007669"/>
    <property type="project" value="TreeGrafter"/>
</dbReference>
<sequence length="266" mass="28379">VSSEPPASIRPKTDDASSQSPAPSEKDKQSGWLRTLASSSSKSLGCIHPRQRLSAFRPWSPAVSSGEKEPTPHLPALIRDSFYSYKSFETAVAPNVALAPPAPQKVENSPPCATIVSRAPEPLTICIQPRKRKLAVDTPGPPETLAPVAAPEEDKDSEAEVEVESREEFTSSLSSLSSPSFTSSGSAKDLSSPGVHAPPAAAPDATAPADTPSGLEAELEHLRQALEGGLDTREAKERFLHDVVKMRVKQEEKLNAALQAKRSLHQ</sequence>
<feature type="region of interest" description="Disordered" evidence="1">
    <location>
        <begin position="1"/>
        <end position="44"/>
    </location>
</feature>
<dbReference type="GeneID" id="103252750"/>
<feature type="compositionally biased region" description="Low complexity" evidence="1">
    <location>
        <begin position="170"/>
        <end position="186"/>
    </location>
</feature>
<feature type="compositionally biased region" description="Basic and acidic residues" evidence="1">
    <location>
        <begin position="218"/>
        <end position="234"/>
    </location>
</feature>
<name>A0A3Q0DT27_CARSF</name>
<feature type="compositionally biased region" description="Acidic residues" evidence="1">
    <location>
        <begin position="151"/>
        <end position="162"/>
    </location>
</feature>
<dbReference type="CTD" id="6497"/>
<dbReference type="GO" id="GO:0005667">
    <property type="term" value="C:transcription regulator complex"/>
    <property type="evidence" value="ECO:0007669"/>
    <property type="project" value="TreeGrafter"/>
</dbReference>
<dbReference type="GO" id="GO:0000978">
    <property type="term" value="F:RNA polymerase II cis-regulatory region sequence-specific DNA binding"/>
    <property type="evidence" value="ECO:0007669"/>
    <property type="project" value="TreeGrafter"/>
</dbReference>
<dbReference type="GO" id="GO:0046332">
    <property type="term" value="F:SMAD binding"/>
    <property type="evidence" value="ECO:0007669"/>
    <property type="project" value="TreeGrafter"/>
</dbReference>
<dbReference type="InterPro" id="IPR023216">
    <property type="entry name" value="Tscrpt_reg_SKI_SnoN"/>
</dbReference>
<organism evidence="2 3">
    <name type="scientific">Carlito syrichta</name>
    <name type="common">Philippine tarsier</name>
    <name type="synonym">Tarsius syrichta</name>
    <dbReference type="NCBI Taxonomy" id="1868482"/>
    <lineage>
        <taxon>Eukaryota</taxon>
        <taxon>Metazoa</taxon>
        <taxon>Chordata</taxon>
        <taxon>Craniata</taxon>
        <taxon>Vertebrata</taxon>
        <taxon>Euteleostomi</taxon>
        <taxon>Mammalia</taxon>
        <taxon>Eutheria</taxon>
        <taxon>Euarchontoglires</taxon>
        <taxon>Primates</taxon>
        <taxon>Haplorrhini</taxon>
        <taxon>Tarsiiformes</taxon>
        <taxon>Tarsiidae</taxon>
        <taxon>Carlito</taxon>
    </lineage>
</organism>
<accession>A0A3Q0DT27</accession>
<dbReference type="AlphaFoldDB" id="A0A3Q0DT27"/>
<dbReference type="GO" id="GO:0030512">
    <property type="term" value="P:negative regulation of transforming growth factor beta receptor signaling pathway"/>
    <property type="evidence" value="ECO:0007669"/>
    <property type="project" value="TreeGrafter"/>
</dbReference>
<dbReference type="GO" id="GO:0000981">
    <property type="term" value="F:DNA-binding transcription factor activity, RNA polymerase II-specific"/>
    <property type="evidence" value="ECO:0007669"/>
    <property type="project" value="TreeGrafter"/>
</dbReference>
<evidence type="ECO:0000313" key="3">
    <source>
        <dbReference type="RefSeq" id="XP_021564938.1"/>
    </source>
</evidence>
<feature type="non-terminal residue" evidence="3">
    <location>
        <position position="266"/>
    </location>
</feature>